<keyword evidence="2" id="KW-0349">Heme</keyword>
<dbReference type="PRINTS" id="PR00359">
    <property type="entry name" value="BP450"/>
</dbReference>
<dbReference type="EMBL" id="JARZHI010000006">
    <property type="protein sequence ID" value="MDI1429924.1"/>
    <property type="molecule type" value="Genomic_DNA"/>
</dbReference>
<evidence type="ECO:0000313" key="4">
    <source>
        <dbReference type="Proteomes" id="UP001160301"/>
    </source>
</evidence>
<keyword evidence="2" id="KW-0408">Iron</keyword>
<dbReference type="PANTHER" id="PTHR46696">
    <property type="entry name" value="P450, PUTATIVE (EUROFUNG)-RELATED"/>
    <property type="match status" value="1"/>
</dbReference>
<proteinExistence type="inferred from homology"/>
<dbReference type="RefSeq" id="WP_136965561.1">
    <property type="nucleotide sequence ID" value="NZ_JARZHI010000006.1"/>
</dbReference>
<organism evidence="3 4">
    <name type="scientific">Polyangium sorediatum</name>
    <dbReference type="NCBI Taxonomy" id="889274"/>
    <lineage>
        <taxon>Bacteria</taxon>
        <taxon>Pseudomonadati</taxon>
        <taxon>Myxococcota</taxon>
        <taxon>Polyangia</taxon>
        <taxon>Polyangiales</taxon>
        <taxon>Polyangiaceae</taxon>
        <taxon>Polyangium</taxon>
    </lineage>
</organism>
<name>A0ABT6NNN2_9BACT</name>
<comment type="caution">
    <text evidence="3">The sequence shown here is derived from an EMBL/GenBank/DDBJ whole genome shotgun (WGS) entry which is preliminary data.</text>
</comment>
<keyword evidence="4" id="KW-1185">Reference proteome</keyword>
<evidence type="ECO:0000256" key="1">
    <source>
        <dbReference type="ARBA" id="ARBA00010617"/>
    </source>
</evidence>
<keyword evidence="2" id="KW-0503">Monooxygenase</keyword>
<dbReference type="Gene3D" id="1.10.630.10">
    <property type="entry name" value="Cytochrome P450"/>
    <property type="match status" value="1"/>
</dbReference>
<dbReference type="PRINTS" id="PR00385">
    <property type="entry name" value="P450"/>
</dbReference>
<dbReference type="InterPro" id="IPR001128">
    <property type="entry name" value="Cyt_P450"/>
</dbReference>
<dbReference type="CDD" id="cd11030">
    <property type="entry name" value="CYP105-like"/>
    <property type="match status" value="1"/>
</dbReference>
<gene>
    <name evidence="3" type="ORF">QHF89_10470</name>
</gene>
<keyword evidence="2" id="KW-0560">Oxidoreductase</keyword>
<dbReference type="InterPro" id="IPR036396">
    <property type="entry name" value="Cyt_P450_sf"/>
</dbReference>
<comment type="similarity">
    <text evidence="1 2">Belongs to the cytochrome P450 family.</text>
</comment>
<evidence type="ECO:0000313" key="3">
    <source>
        <dbReference type="EMBL" id="MDI1429924.1"/>
    </source>
</evidence>
<dbReference type="Proteomes" id="UP001160301">
    <property type="component" value="Unassembled WGS sequence"/>
</dbReference>
<dbReference type="PANTHER" id="PTHR46696:SF1">
    <property type="entry name" value="CYTOCHROME P450 YJIB-RELATED"/>
    <property type="match status" value="1"/>
</dbReference>
<reference evidence="3 4" key="1">
    <citation type="submission" date="2023-04" db="EMBL/GenBank/DDBJ databases">
        <title>The genome sequence of Polyangium sorediatum DSM14670.</title>
        <authorList>
            <person name="Zhang X."/>
        </authorList>
    </citation>
    <scope>NUCLEOTIDE SEQUENCE [LARGE SCALE GENOMIC DNA]</scope>
    <source>
        <strain evidence="3 4">DSM 14670</strain>
    </source>
</reference>
<dbReference type="SUPFAM" id="SSF48264">
    <property type="entry name" value="Cytochrome P450"/>
    <property type="match status" value="1"/>
</dbReference>
<dbReference type="PROSITE" id="PS00086">
    <property type="entry name" value="CYTOCHROME_P450"/>
    <property type="match status" value="1"/>
</dbReference>
<sequence length="399" mass="43907">MSADAVPTLPVTRTCPFAPPVEHRKLREEAPLSKVKLPNGRVVWVATSHKDIRTILSDPRFSSNRRDPNFPSLAYERPPSSNLKPMLLELDPPEHGPARRAVLGEFTLQRMNALAPRIQQIVDQHIDAMLAGPRPVDLVQALSLPVPSLVICELLGVPYADHEFFQTHSANVVNQKAPAEVIMGSVVALMTYLGQLVGAKVQNPTDDLLSRQIQKQLENGAVDFEGMVSMAFLLLLAGHETTANMISLSTLVLLQHPEKLAALREDPSKTLSAVEELLRYFTIAESALGRVAKEDVEIGGVTIKAGEGVFALANTGNRDPEVFENADELDLARNSRNHLAFGYGQHQCLGQNLARLELQIVIDTLFKRIPELRAAVPMEALSFKDSSSVYGMHEFPVTW</sequence>
<evidence type="ECO:0000256" key="2">
    <source>
        <dbReference type="RuleBase" id="RU000461"/>
    </source>
</evidence>
<dbReference type="InterPro" id="IPR017972">
    <property type="entry name" value="Cyt_P450_CS"/>
</dbReference>
<keyword evidence="2" id="KW-0479">Metal-binding</keyword>
<accession>A0ABT6NNN2</accession>
<protein>
    <submittedName>
        <fullName evidence="3">Cytochrome P450</fullName>
    </submittedName>
</protein>
<dbReference type="Pfam" id="PF00067">
    <property type="entry name" value="p450"/>
    <property type="match status" value="1"/>
</dbReference>
<dbReference type="InterPro" id="IPR002397">
    <property type="entry name" value="Cyt_P450_B"/>
</dbReference>